<dbReference type="Pfam" id="PF13472">
    <property type="entry name" value="Lipase_GDSL_2"/>
    <property type="match status" value="1"/>
</dbReference>
<keyword evidence="2" id="KW-0378">Hydrolase</keyword>
<evidence type="ECO:0000313" key="3">
    <source>
        <dbReference type="Proteomes" id="UP000254519"/>
    </source>
</evidence>
<proteinExistence type="predicted"/>
<organism evidence="2 3">
    <name type="scientific">Sporosarcina pasteurii</name>
    <name type="common">Bacillus pasteurii</name>
    <dbReference type="NCBI Taxonomy" id="1474"/>
    <lineage>
        <taxon>Bacteria</taxon>
        <taxon>Bacillati</taxon>
        <taxon>Bacillota</taxon>
        <taxon>Bacilli</taxon>
        <taxon>Bacillales</taxon>
        <taxon>Caryophanaceae</taxon>
        <taxon>Sporosarcina</taxon>
    </lineage>
</organism>
<dbReference type="EMBL" id="UGYZ01000002">
    <property type="protein sequence ID" value="SUJ05969.1"/>
    <property type="molecule type" value="Genomic_DNA"/>
</dbReference>
<sequence>MRKLLVIFVFFSLLLSGCYPGKFKKIPPAEERPYAAFEKWEIPGVFIPKSIYVIGLGDSLTEGIGDELKVGGYFGRVTTAMEEWKGVKDVEANNLAKRGRRSDQLISQLEDRDVQEKLKKADIILFTIGGNDVMKIVKRDLFKLKINAFYEELTRFEKRLDEIFGMIRGVNGNALIIVGGLYNPFSIVADETTEFDEILEDWNEAIEVRTVLDDKSCFVPVSDLFYSNENMVYHTDFFHPNAKGYVQMANRYIESIDKCNLFKLSDGNFDM</sequence>
<evidence type="ECO:0000259" key="1">
    <source>
        <dbReference type="Pfam" id="PF13472"/>
    </source>
</evidence>
<dbReference type="Gene3D" id="3.40.50.1110">
    <property type="entry name" value="SGNH hydrolase"/>
    <property type="match status" value="1"/>
</dbReference>
<dbReference type="SUPFAM" id="SSF52266">
    <property type="entry name" value="SGNH hydrolase"/>
    <property type="match status" value="1"/>
</dbReference>
<dbReference type="PANTHER" id="PTHR30383:SF27">
    <property type="entry name" value="SPORE GERMINATION LIPASE LIPC"/>
    <property type="match status" value="1"/>
</dbReference>
<dbReference type="PROSITE" id="PS51257">
    <property type="entry name" value="PROKAR_LIPOPROTEIN"/>
    <property type="match status" value="1"/>
</dbReference>
<dbReference type="RefSeq" id="WP_115361330.1">
    <property type="nucleotide sequence ID" value="NZ_CP038012.1"/>
</dbReference>
<evidence type="ECO:0000313" key="2">
    <source>
        <dbReference type="EMBL" id="SUJ05969.1"/>
    </source>
</evidence>
<dbReference type="InterPro" id="IPR013830">
    <property type="entry name" value="SGNH_hydro"/>
</dbReference>
<dbReference type="AlphaFoldDB" id="A0A380BSQ2"/>
<reference evidence="2 3" key="1">
    <citation type="submission" date="2018-06" db="EMBL/GenBank/DDBJ databases">
        <authorList>
            <consortium name="Pathogen Informatics"/>
            <person name="Doyle S."/>
        </authorList>
    </citation>
    <scope>NUCLEOTIDE SEQUENCE [LARGE SCALE GENOMIC DNA]</scope>
    <source>
        <strain evidence="3">ATCC 11859 / DSM 33 / NCIB 8841 / NCTC 4822</strain>
    </source>
</reference>
<dbReference type="GO" id="GO:0004622">
    <property type="term" value="F:phosphatidylcholine lysophospholipase activity"/>
    <property type="evidence" value="ECO:0007669"/>
    <property type="project" value="TreeGrafter"/>
</dbReference>
<gene>
    <name evidence="2" type="ORF">NCTC4822_01720</name>
</gene>
<keyword evidence="3" id="KW-1185">Reference proteome</keyword>
<dbReference type="Proteomes" id="UP000254519">
    <property type="component" value="Unassembled WGS sequence"/>
</dbReference>
<name>A0A380BSQ2_SPOPA</name>
<dbReference type="InterPro" id="IPR051532">
    <property type="entry name" value="Ester_Hydrolysis_Enzymes"/>
</dbReference>
<protein>
    <submittedName>
        <fullName evidence="2">GDSL-like Lipase/Acylhydrolase</fullName>
    </submittedName>
</protein>
<accession>A0A380BSQ2</accession>
<dbReference type="InterPro" id="IPR036514">
    <property type="entry name" value="SGNH_hydro_sf"/>
</dbReference>
<feature type="domain" description="SGNH hydrolase-type esterase" evidence="1">
    <location>
        <begin position="56"/>
        <end position="245"/>
    </location>
</feature>
<dbReference type="PANTHER" id="PTHR30383">
    <property type="entry name" value="THIOESTERASE 1/PROTEASE 1/LYSOPHOSPHOLIPASE L1"/>
    <property type="match status" value="1"/>
</dbReference>
<dbReference type="OrthoDB" id="252349at2"/>